<dbReference type="Pfam" id="PF02518">
    <property type="entry name" value="HATPase_c"/>
    <property type="match status" value="1"/>
</dbReference>
<reference evidence="16" key="1">
    <citation type="submission" date="2016-11" db="EMBL/GenBank/DDBJ databases">
        <title>Mesorhizobium oceanicum sp. nov., isolated from deep seawater in South China Sea.</title>
        <authorList>
            <person name="Fu G.-Y."/>
        </authorList>
    </citation>
    <scope>NUCLEOTIDE SEQUENCE [LARGE SCALE GENOMIC DNA]</scope>
    <source>
        <strain evidence="16">B7</strain>
    </source>
</reference>
<dbReference type="EC" id="2.7.13.3" evidence="2"/>
<dbReference type="GO" id="GO:0005524">
    <property type="term" value="F:ATP binding"/>
    <property type="evidence" value="ECO:0007669"/>
    <property type="project" value="UniProtKB-KW"/>
</dbReference>
<sequence>MPTSDRPRLDQDRLIRIVESSTNEVFIFRVDDLRFVFTNAGARQNLGYSAAELEQMTPLDIKPEFDRGSFDRLIHPLRSGRTSHIDFQTVHQRKDGSRYDAWIRLQLMQGEPALFYAAVSDVTERVATERKLAQTMRRLKAVLENTTMAVFMMDDRQHCVYMNKAAEALTGYTLAETTGRPLHDVIHHTHPDGRHFPIEDCAIDRALPQEMQVQGREVFVHKDGSFYPVGFTASPIKDESGRPIGTVIEARNITEELRAEETARAFNESLAKQVEEAVAEREALMSQLVQAQKMEAVGKLTGGVAHDFNNLLQVIGGNLQLLSKELAGNDRAQTRIGNALAGVSRGSKLASQLLAFGRRQPLRPTVVNVGRLVRSMDDMLRRALGEAIELETVIGGGLWNTAVDATQLENALLNLAINSRDAMEGTGKLTIEAGNASLDDSYAREHLEVEAGQYVMIAVTDNGPGMSEDVRRQAFEPFFTTKAEGQGTGLGLSMVYGFVKQSGGHVSIYSEPGDGTTVRMYLPRSTEPETVPPRKSSDEPVGGSETILVVEDDEEVRDTVVSMLSDLGYKVVKAKDADSALTLVESGLSIDLLFTDVVMPGKLRSTDLARLARERLPGIKVLFTSGYTQNAIVHGGRLDRGVELLSKPYSREELAFKVRSVIGPERKPDPEETKRLRVLIVEDEPLILMTAVDMLEDLGHEVQQAMTVSEAKAILGSGTIDLLMVDLGLPDGGGQELADAAQEQDRELRVLIASGQQLSLEGKTTMAAISKPYSEAQIAAAVKKLFGGPTR</sequence>
<evidence type="ECO:0000256" key="1">
    <source>
        <dbReference type="ARBA" id="ARBA00000085"/>
    </source>
</evidence>
<dbReference type="Pfam" id="PF00989">
    <property type="entry name" value="PAS"/>
    <property type="match status" value="1"/>
</dbReference>
<dbReference type="PRINTS" id="PR00344">
    <property type="entry name" value="BCTRLSENSOR"/>
</dbReference>
<gene>
    <name evidence="15" type="ORF">BSQ44_24560</name>
</gene>
<dbReference type="KEGG" id="meso:BSQ44_24560"/>
<evidence type="ECO:0000259" key="11">
    <source>
        <dbReference type="PROSITE" id="PS50109"/>
    </source>
</evidence>
<dbReference type="PROSITE" id="PS50110">
    <property type="entry name" value="RESPONSE_REGULATORY"/>
    <property type="match status" value="2"/>
</dbReference>
<dbReference type="Proteomes" id="UP000182840">
    <property type="component" value="Chromosome"/>
</dbReference>
<evidence type="ECO:0000256" key="6">
    <source>
        <dbReference type="ARBA" id="ARBA00022777"/>
    </source>
</evidence>
<dbReference type="OrthoDB" id="9796100at2"/>
<feature type="coiled-coil region" evidence="10">
    <location>
        <begin position="267"/>
        <end position="294"/>
    </location>
</feature>
<keyword evidence="6 15" id="KW-0418">Kinase</keyword>
<evidence type="ECO:0000256" key="3">
    <source>
        <dbReference type="ARBA" id="ARBA00022553"/>
    </source>
</evidence>
<dbReference type="PROSITE" id="PS50112">
    <property type="entry name" value="PAS"/>
    <property type="match status" value="2"/>
</dbReference>
<evidence type="ECO:0000256" key="4">
    <source>
        <dbReference type="ARBA" id="ARBA00022679"/>
    </source>
</evidence>
<evidence type="ECO:0000259" key="14">
    <source>
        <dbReference type="PROSITE" id="PS50113"/>
    </source>
</evidence>
<dbReference type="SMART" id="SM00388">
    <property type="entry name" value="HisKA"/>
    <property type="match status" value="1"/>
</dbReference>
<feature type="domain" description="PAS" evidence="13">
    <location>
        <begin position="135"/>
        <end position="210"/>
    </location>
</feature>
<feature type="modified residue" description="4-aspartylphosphate" evidence="9">
    <location>
        <position position="726"/>
    </location>
</feature>
<evidence type="ECO:0000256" key="8">
    <source>
        <dbReference type="ARBA" id="ARBA00023012"/>
    </source>
</evidence>
<feature type="domain" description="PAC" evidence="14">
    <location>
        <begin position="209"/>
        <end position="265"/>
    </location>
</feature>
<dbReference type="PROSITE" id="PS50109">
    <property type="entry name" value="HIS_KIN"/>
    <property type="match status" value="1"/>
</dbReference>
<dbReference type="SMART" id="SM00448">
    <property type="entry name" value="REC"/>
    <property type="match status" value="2"/>
</dbReference>
<keyword evidence="7" id="KW-0067">ATP-binding</keyword>
<dbReference type="InterPro" id="IPR000700">
    <property type="entry name" value="PAS-assoc_C"/>
</dbReference>
<keyword evidence="16" id="KW-1185">Reference proteome</keyword>
<organism evidence="15 16">
    <name type="scientific">Aquibium oceanicum</name>
    <dbReference type="NCBI Taxonomy" id="1670800"/>
    <lineage>
        <taxon>Bacteria</taxon>
        <taxon>Pseudomonadati</taxon>
        <taxon>Pseudomonadota</taxon>
        <taxon>Alphaproteobacteria</taxon>
        <taxon>Hyphomicrobiales</taxon>
        <taxon>Phyllobacteriaceae</taxon>
        <taxon>Aquibium</taxon>
    </lineage>
</organism>
<dbReference type="InterPro" id="IPR036890">
    <property type="entry name" value="HATPase_C_sf"/>
</dbReference>
<feature type="modified residue" description="4-aspartylphosphate" evidence="9">
    <location>
        <position position="596"/>
    </location>
</feature>
<dbReference type="Gene3D" id="3.30.450.20">
    <property type="entry name" value="PAS domain"/>
    <property type="match status" value="2"/>
</dbReference>
<dbReference type="InterPro" id="IPR013767">
    <property type="entry name" value="PAS_fold"/>
</dbReference>
<dbReference type="Pfam" id="PF00072">
    <property type="entry name" value="Response_reg"/>
    <property type="match status" value="2"/>
</dbReference>
<dbReference type="EMBL" id="CP018171">
    <property type="protein sequence ID" value="APH74187.1"/>
    <property type="molecule type" value="Genomic_DNA"/>
</dbReference>
<dbReference type="SUPFAM" id="SSF52172">
    <property type="entry name" value="CheY-like"/>
    <property type="match status" value="2"/>
</dbReference>
<dbReference type="InterPro" id="IPR003661">
    <property type="entry name" value="HisK_dim/P_dom"/>
</dbReference>
<accession>A0A1L3SXM8</accession>
<dbReference type="PANTHER" id="PTHR43065:SF46">
    <property type="entry name" value="C4-DICARBOXYLATE TRANSPORT SENSOR PROTEIN DCTB"/>
    <property type="match status" value="1"/>
</dbReference>
<keyword evidence="4" id="KW-0808">Transferase</keyword>
<dbReference type="InterPro" id="IPR000014">
    <property type="entry name" value="PAS"/>
</dbReference>
<dbReference type="InterPro" id="IPR003594">
    <property type="entry name" value="HATPase_dom"/>
</dbReference>
<comment type="catalytic activity">
    <reaction evidence="1">
        <text>ATP + protein L-histidine = ADP + protein N-phospho-L-histidine.</text>
        <dbReference type="EC" id="2.7.13.3"/>
    </reaction>
</comment>
<keyword evidence="10" id="KW-0175">Coiled coil</keyword>
<evidence type="ECO:0000256" key="2">
    <source>
        <dbReference type="ARBA" id="ARBA00012438"/>
    </source>
</evidence>
<dbReference type="SMART" id="SM00091">
    <property type="entry name" value="PAS"/>
    <property type="match status" value="2"/>
</dbReference>
<evidence type="ECO:0000256" key="7">
    <source>
        <dbReference type="ARBA" id="ARBA00022840"/>
    </source>
</evidence>
<evidence type="ECO:0000256" key="5">
    <source>
        <dbReference type="ARBA" id="ARBA00022741"/>
    </source>
</evidence>
<dbReference type="Pfam" id="PF13426">
    <property type="entry name" value="PAS_9"/>
    <property type="match status" value="1"/>
</dbReference>
<dbReference type="SUPFAM" id="SSF55874">
    <property type="entry name" value="ATPase domain of HSP90 chaperone/DNA topoisomerase II/histidine kinase"/>
    <property type="match status" value="1"/>
</dbReference>
<dbReference type="Gene3D" id="3.40.50.2300">
    <property type="match status" value="2"/>
</dbReference>
<evidence type="ECO:0000259" key="13">
    <source>
        <dbReference type="PROSITE" id="PS50112"/>
    </source>
</evidence>
<name>A0A1L3SXM8_9HYPH</name>
<dbReference type="InterPro" id="IPR036097">
    <property type="entry name" value="HisK_dim/P_sf"/>
</dbReference>
<dbReference type="InterPro" id="IPR001610">
    <property type="entry name" value="PAC"/>
</dbReference>
<dbReference type="SUPFAM" id="SSF47384">
    <property type="entry name" value="Homodimeric domain of signal transducing histidine kinase"/>
    <property type="match status" value="1"/>
</dbReference>
<proteinExistence type="predicted"/>
<dbReference type="AlphaFoldDB" id="A0A1L3SXM8"/>
<evidence type="ECO:0000256" key="9">
    <source>
        <dbReference type="PROSITE-ProRule" id="PRU00169"/>
    </source>
</evidence>
<dbReference type="InterPro" id="IPR004358">
    <property type="entry name" value="Sig_transdc_His_kin-like_C"/>
</dbReference>
<dbReference type="RefSeq" id="WP_072607643.1">
    <property type="nucleotide sequence ID" value="NZ_CP018171.1"/>
</dbReference>
<feature type="domain" description="Response regulatory" evidence="12">
    <location>
        <begin position="677"/>
        <end position="786"/>
    </location>
</feature>
<dbReference type="InterPro" id="IPR001789">
    <property type="entry name" value="Sig_transdc_resp-reg_receiver"/>
</dbReference>
<dbReference type="GO" id="GO:0006355">
    <property type="term" value="P:regulation of DNA-templated transcription"/>
    <property type="evidence" value="ECO:0007669"/>
    <property type="project" value="InterPro"/>
</dbReference>
<dbReference type="STRING" id="1670800.BSQ44_24560"/>
<dbReference type="SMART" id="SM00086">
    <property type="entry name" value="PAC"/>
    <property type="match status" value="2"/>
</dbReference>
<keyword evidence="5" id="KW-0547">Nucleotide-binding</keyword>
<evidence type="ECO:0000256" key="10">
    <source>
        <dbReference type="SAM" id="Coils"/>
    </source>
</evidence>
<dbReference type="InterPro" id="IPR005467">
    <property type="entry name" value="His_kinase_dom"/>
</dbReference>
<dbReference type="Gene3D" id="3.30.565.10">
    <property type="entry name" value="Histidine kinase-like ATPase, C-terminal domain"/>
    <property type="match status" value="1"/>
</dbReference>
<dbReference type="PANTHER" id="PTHR43065">
    <property type="entry name" value="SENSOR HISTIDINE KINASE"/>
    <property type="match status" value="1"/>
</dbReference>
<evidence type="ECO:0000313" key="15">
    <source>
        <dbReference type="EMBL" id="APH74187.1"/>
    </source>
</evidence>
<dbReference type="NCBIfam" id="TIGR00229">
    <property type="entry name" value="sensory_box"/>
    <property type="match status" value="2"/>
</dbReference>
<dbReference type="PROSITE" id="PS50113">
    <property type="entry name" value="PAC"/>
    <property type="match status" value="1"/>
</dbReference>
<dbReference type="GO" id="GO:0000155">
    <property type="term" value="F:phosphorelay sensor kinase activity"/>
    <property type="evidence" value="ECO:0007669"/>
    <property type="project" value="InterPro"/>
</dbReference>
<dbReference type="InterPro" id="IPR011006">
    <property type="entry name" value="CheY-like_superfamily"/>
</dbReference>
<dbReference type="CDD" id="cd00082">
    <property type="entry name" value="HisKA"/>
    <property type="match status" value="1"/>
</dbReference>
<evidence type="ECO:0000259" key="12">
    <source>
        <dbReference type="PROSITE" id="PS50110"/>
    </source>
</evidence>
<dbReference type="InterPro" id="IPR035965">
    <property type="entry name" value="PAS-like_dom_sf"/>
</dbReference>
<keyword evidence="3 9" id="KW-0597">Phosphoprotein</keyword>
<feature type="domain" description="Histidine kinase" evidence="11">
    <location>
        <begin position="303"/>
        <end position="526"/>
    </location>
</feature>
<dbReference type="SUPFAM" id="SSF55785">
    <property type="entry name" value="PYP-like sensor domain (PAS domain)"/>
    <property type="match status" value="2"/>
</dbReference>
<dbReference type="Gene3D" id="1.10.287.130">
    <property type="match status" value="1"/>
</dbReference>
<dbReference type="SMART" id="SM00387">
    <property type="entry name" value="HATPase_c"/>
    <property type="match status" value="1"/>
</dbReference>
<dbReference type="CDD" id="cd18161">
    <property type="entry name" value="REC_hyHK_blue-like"/>
    <property type="match status" value="1"/>
</dbReference>
<feature type="domain" description="PAS" evidence="13">
    <location>
        <begin position="10"/>
        <end position="53"/>
    </location>
</feature>
<keyword evidence="8" id="KW-0902">Two-component regulatory system</keyword>
<evidence type="ECO:0000313" key="16">
    <source>
        <dbReference type="Proteomes" id="UP000182840"/>
    </source>
</evidence>
<protein>
    <recommendedName>
        <fullName evidence="2">histidine kinase</fullName>
        <ecNumber evidence="2">2.7.13.3</ecNumber>
    </recommendedName>
</protein>
<dbReference type="CDD" id="cd00130">
    <property type="entry name" value="PAS"/>
    <property type="match status" value="1"/>
</dbReference>
<feature type="domain" description="Response regulatory" evidence="12">
    <location>
        <begin position="546"/>
        <end position="662"/>
    </location>
</feature>